<dbReference type="InterPro" id="IPR019734">
    <property type="entry name" value="TPR_rpt"/>
</dbReference>
<dbReference type="InterPro" id="IPR007016">
    <property type="entry name" value="O-antigen_ligase-rel_domated"/>
</dbReference>
<evidence type="ECO:0000256" key="2">
    <source>
        <dbReference type="ARBA" id="ARBA00022692"/>
    </source>
</evidence>
<accession>A0A3G1KNF0</accession>
<dbReference type="InterPro" id="IPR051533">
    <property type="entry name" value="WaaL-like"/>
</dbReference>
<protein>
    <recommendedName>
        <fullName evidence="6">O-antigen ligase-related domain-containing protein</fullName>
    </recommendedName>
</protein>
<proteinExistence type="predicted"/>
<organism evidence="7 8">
    <name type="scientific">Formimonas warabiya</name>
    <dbReference type="NCBI Taxonomy" id="1761012"/>
    <lineage>
        <taxon>Bacteria</taxon>
        <taxon>Bacillati</taxon>
        <taxon>Bacillota</taxon>
        <taxon>Clostridia</taxon>
        <taxon>Eubacteriales</taxon>
        <taxon>Peptococcaceae</taxon>
        <taxon>Candidatus Formimonas</taxon>
    </lineage>
</organism>
<feature type="transmembrane region" description="Helical" evidence="5">
    <location>
        <begin position="92"/>
        <end position="110"/>
    </location>
</feature>
<dbReference type="PANTHER" id="PTHR37422">
    <property type="entry name" value="TEICHURONIC ACID BIOSYNTHESIS PROTEIN TUAE"/>
    <property type="match status" value="1"/>
</dbReference>
<gene>
    <name evidence="7" type="ORF">DCMF_03585</name>
</gene>
<evidence type="ECO:0000256" key="5">
    <source>
        <dbReference type="SAM" id="Phobius"/>
    </source>
</evidence>
<keyword evidence="4 5" id="KW-0472">Membrane</keyword>
<dbReference type="Proteomes" id="UP000323521">
    <property type="component" value="Chromosome"/>
</dbReference>
<feature type="transmembrane region" description="Helical" evidence="5">
    <location>
        <begin position="12"/>
        <end position="29"/>
    </location>
</feature>
<keyword evidence="8" id="KW-1185">Reference proteome</keyword>
<dbReference type="Pfam" id="PF04932">
    <property type="entry name" value="Wzy_C"/>
    <property type="match status" value="1"/>
</dbReference>
<evidence type="ECO:0000259" key="6">
    <source>
        <dbReference type="Pfam" id="PF04932"/>
    </source>
</evidence>
<evidence type="ECO:0000313" key="7">
    <source>
        <dbReference type="EMBL" id="ATW23993.1"/>
    </source>
</evidence>
<dbReference type="GO" id="GO:0016020">
    <property type="term" value="C:membrane"/>
    <property type="evidence" value="ECO:0007669"/>
    <property type="project" value="UniProtKB-SubCell"/>
</dbReference>
<keyword evidence="3 5" id="KW-1133">Transmembrane helix</keyword>
<feature type="transmembrane region" description="Helical" evidence="5">
    <location>
        <begin position="356"/>
        <end position="374"/>
    </location>
</feature>
<feature type="transmembrane region" description="Helical" evidence="5">
    <location>
        <begin position="225"/>
        <end position="245"/>
    </location>
</feature>
<sequence>MPLIEVERKTNVVLLLLMSILGLTAVFQAGYSHEMVYYSYLVVVPLTMYYLLKGIPSNSFSVVLHLPILCFLFFSAISLIWTININESLGELYKLVFYLLLYYLAGAYLKEKDVEKLVAAVLIIGTFIALLGILLFLLVHSRRIISVFNNPNPFGMYLAMLSLAGIGIYLHGAKNRWLAVSLVIITDALVLTGSRGSLLAYAIAFPILLLFVPREQLFGKCQKAFLLFFVVAISTFIISSVAPWLQNLGLNFNFLNQLVIRDSSLESTSVVGRLAFWKVAWNMIMARPFTGFGLGTYHIAYNSFRNDDKWWALFAHNNYLQIWAETGIFTLLSFLAFFFLFYLFAVSQIKAVRKTGIYQGILAAGFAFLLHTFVDFTWNIPTVTILFWTFLGCVTALQSPEHHYFAEGRRHPSHCLAAALIFIFLLGSGQQLLAYRVALLGEKAQDAGEHQEAINQYQLACRIFPYRAEYFGKQSENYYDLYLESKDPVLLDQAVNLRQKAINLSPYEYENYGILGRILWDEGRRDEAEKYLRQAVHLGGFTPTPFLNLGYFYLSQEKFAEAERVLSQGLAQSIFAYRNAPGSGEKTRVTEAQVQMHLGLAIIYHSQELYNKEKEQLQSILRLDPHNSVAQRQLDKFQQE</sequence>
<feature type="transmembrane region" description="Helical" evidence="5">
    <location>
        <begin position="64"/>
        <end position="86"/>
    </location>
</feature>
<feature type="transmembrane region" description="Helical" evidence="5">
    <location>
        <begin position="117"/>
        <end position="139"/>
    </location>
</feature>
<dbReference type="SMART" id="SM00028">
    <property type="entry name" value="TPR"/>
    <property type="match status" value="4"/>
</dbReference>
<dbReference type="SUPFAM" id="SSF48452">
    <property type="entry name" value="TPR-like"/>
    <property type="match status" value="1"/>
</dbReference>
<keyword evidence="2 5" id="KW-0812">Transmembrane</keyword>
<reference evidence="7 8" key="1">
    <citation type="submission" date="2016-10" db="EMBL/GenBank/DDBJ databases">
        <title>Complete Genome Sequence of Peptococcaceae strain DCMF.</title>
        <authorList>
            <person name="Edwards R.J."/>
            <person name="Holland S.I."/>
            <person name="Deshpande N.P."/>
            <person name="Wong Y.K."/>
            <person name="Ertan H."/>
            <person name="Manefield M."/>
            <person name="Russell T.L."/>
            <person name="Lee M.J."/>
        </authorList>
    </citation>
    <scope>NUCLEOTIDE SEQUENCE [LARGE SCALE GENOMIC DNA]</scope>
    <source>
        <strain evidence="7 8">DCMF</strain>
    </source>
</reference>
<dbReference type="PANTHER" id="PTHR37422:SF17">
    <property type="entry name" value="O-ANTIGEN LIGASE"/>
    <property type="match status" value="1"/>
</dbReference>
<feature type="transmembrane region" description="Helical" evidence="5">
    <location>
        <begin position="322"/>
        <end position="344"/>
    </location>
</feature>
<dbReference type="Gene3D" id="1.25.40.10">
    <property type="entry name" value="Tetratricopeptide repeat domain"/>
    <property type="match status" value="1"/>
</dbReference>
<dbReference type="EMBL" id="CP017634">
    <property type="protein sequence ID" value="ATW23993.1"/>
    <property type="molecule type" value="Genomic_DNA"/>
</dbReference>
<comment type="subcellular location">
    <subcellularLocation>
        <location evidence="1">Membrane</location>
        <topology evidence="1">Multi-pass membrane protein</topology>
    </subcellularLocation>
</comment>
<dbReference type="Pfam" id="PF13181">
    <property type="entry name" value="TPR_8"/>
    <property type="match status" value="1"/>
</dbReference>
<dbReference type="KEGG" id="fwa:DCMF_03585"/>
<dbReference type="InterPro" id="IPR011990">
    <property type="entry name" value="TPR-like_helical_dom_sf"/>
</dbReference>
<name>A0A3G1KNF0_FORW1</name>
<feature type="transmembrane region" description="Helical" evidence="5">
    <location>
        <begin position="154"/>
        <end position="170"/>
    </location>
</feature>
<evidence type="ECO:0000313" key="8">
    <source>
        <dbReference type="Proteomes" id="UP000323521"/>
    </source>
</evidence>
<evidence type="ECO:0000256" key="4">
    <source>
        <dbReference type="ARBA" id="ARBA00023136"/>
    </source>
</evidence>
<feature type="transmembrane region" description="Helical" evidence="5">
    <location>
        <begin position="380"/>
        <end position="397"/>
    </location>
</feature>
<feature type="domain" description="O-antigen ligase-related" evidence="6">
    <location>
        <begin position="181"/>
        <end position="335"/>
    </location>
</feature>
<evidence type="ECO:0000256" key="3">
    <source>
        <dbReference type="ARBA" id="ARBA00022989"/>
    </source>
</evidence>
<evidence type="ECO:0000256" key="1">
    <source>
        <dbReference type="ARBA" id="ARBA00004141"/>
    </source>
</evidence>
<feature type="transmembrane region" description="Helical" evidence="5">
    <location>
        <begin position="417"/>
        <end position="435"/>
    </location>
</feature>
<dbReference type="AlphaFoldDB" id="A0A3G1KNF0"/>
<dbReference type="OrthoDB" id="9806320at2"/>
<dbReference type="RefSeq" id="WP_148133166.1">
    <property type="nucleotide sequence ID" value="NZ_CP017634.1"/>
</dbReference>
<feature type="transmembrane region" description="Helical" evidence="5">
    <location>
        <begin position="198"/>
        <end position="213"/>
    </location>
</feature>